<comment type="caution">
    <text evidence="1">The sequence shown here is derived from an EMBL/GenBank/DDBJ whole genome shotgun (WGS) entry which is preliminary data.</text>
</comment>
<protein>
    <submittedName>
        <fullName evidence="1">MarR family transcriptional regulator</fullName>
    </submittedName>
</protein>
<dbReference type="STRING" id="68570.DC74_1189"/>
<accession>A0A059W1E2</accession>
<name>A0A059W1E2_STRNR</name>
<reference evidence="1 2" key="1">
    <citation type="journal article" date="2019" name="Microbiol. Resour. Announc.">
        <title>Draft Genome Sequence of the Most Traditional epsilon-Poly-l-Lysine Producer, Streptomyces albulus NBRC14147.</title>
        <authorList>
            <person name="Yamanaka K."/>
            <person name="Hamano Y."/>
        </authorList>
    </citation>
    <scope>NUCLEOTIDE SEQUENCE [LARGE SCALE GENOMIC DNA]</scope>
    <source>
        <strain evidence="1 2">NBRC 14147</strain>
    </source>
</reference>
<dbReference type="GO" id="GO:0003700">
    <property type="term" value="F:DNA-binding transcription factor activity"/>
    <property type="evidence" value="ECO:0007669"/>
    <property type="project" value="InterPro"/>
</dbReference>
<evidence type="ECO:0000313" key="1">
    <source>
        <dbReference type="EMBL" id="GCB89319.1"/>
    </source>
</evidence>
<dbReference type="Gene3D" id="1.10.10.10">
    <property type="entry name" value="Winged helix-like DNA-binding domain superfamily/Winged helix DNA-binding domain"/>
    <property type="match status" value="1"/>
</dbReference>
<dbReference type="InterPro" id="IPR036388">
    <property type="entry name" value="WH-like_DNA-bd_sf"/>
</dbReference>
<dbReference type="AlphaFoldDB" id="A0A059W1E2"/>
<dbReference type="InterPro" id="IPR036390">
    <property type="entry name" value="WH_DNA-bd_sf"/>
</dbReference>
<organism evidence="1 2">
    <name type="scientific">Streptomyces noursei</name>
    <name type="common">Streptomyces albulus</name>
    <dbReference type="NCBI Taxonomy" id="1971"/>
    <lineage>
        <taxon>Bacteria</taxon>
        <taxon>Bacillati</taxon>
        <taxon>Actinomycetota</taxon>
        <taxon>Actinomycetes</taxon>
        <taxon>Kitasatosporales</taxon>
        <taxon>Streptomycetaceae</taxon>
        <taxon>Streptomyces</taxon>
    </lineage>
</organism>
<gene>
    <name evidence="1" type="ORF">SALB_01993</name>
</gene>
<dbReference type="Proteomes" id="UP000288351">
    <property type="component" value="Unassembled WGS sequence"/>
</dbReference>
<dbReference type="SUPFAM" id="SSF46785">
    <property type="entry name" value="Winged helix' DNA-binding domain"/>
    <property type="match status" value="1"/>
</dbReference>
<dbReference type="InterPro" id="IPR039422">
    <property type="entry name" value="MarR/SlyA-like"/>
</dbReference>
<dbReference type="GO" id="GO:0006950">
    <property type="term" value="P:response to stress"/>
    <property type="evidence" value="ECO:0007669"/>
    <property type="project" value="TreeGrafter"/>
</dbReference>
<evidence type="ECO:0000313" key="2">
    <source>
        <dbReference type="Proteomes" id="UP000288351"/>
    </source>
</evidence>
<dbReference type="Pfam" id="PF12802">
    <property type="entry name" value="MarR_2"/>
    <property type="match status" value="1"/>
</dbReference>
<dbReference type="PANTHER" id="PTHR33164:SF103">
    <property type="entry name" value="REGULATORY PROTEIN MARR"/>
    <property type="match status" value="1"/>
</dbReference>
<sequence length="171" mass="18089">MDLNGAAPRIDSHASHDAAQTACEVVALLEVLWERGRDAVSPAPVSTSQLRVLHILERGDGINLSALCRALGAAPSSASRLCDRLQALGFIERVPSEVNRRERCVRLTGEGSAYLAGLRVRREEALLVAIDAMPPAARRALSEGLSGFRQAVSATVPELGGAPADRSTRSA</sequence>
<proteinExistence type="predicted"/>
<dbReference type="InterPro" id="IPR000835">
    <property type="entry name" value="HTH_MarR-typ"/>
</dbReference>
<dbReference type="eggNOG" id="COG1846">
    <property type="taxonomic scope" value="Bacteria"/>
</dbReference>
<dbReference type="EMBL" id="BHXC01000006">
    <property type="protein sequence ID" value="GCB89319.1"/>
    <property type="molecule type" value="Genomic_DNA"/>
</dbReference>
<dbReference type="PANTHER" id="PTHR33164">
    <property type="entry name" value="TRANSCRIPTIONAL REGULATOR, MARR FAMILY"/>
    <property type="match status" value="1"/>
</dbReference>
<dbReference type="PROSITE" id="PS50995">
    <property type="entry name" value="HTH_MARR_2"/>
    <property type="match status" value="1"/>
</dbReference>
<dbReference type="SMART" id="SM00347">
    <property type="entry name" value="HTH_MARR"/>
    <property type="match status" value="1"/>
</dbReference>